<dbReference type="PANTHER" id="PTHR30572:SF18">
    <property type="entry name" value="ABC-TYPE MACROLIDE FAMILY EXPORT SYSTEM PERMEASE COMPONENT 2"/>
    <property type="match status" value="1"/>
</dbReference>
<evidence type="ECO:0000256" key="2">
    <source>
        <dbReference type="ARBA" id="ARBA00022475"/>
    </source>
</evidence>
<feature type="transmembrane region" description="Helical" evidence="6">
    <location>
        <begin position="378"/>
        <end position="401"/>
    </location>
</feature>
<feature type="transmembrane region" description="Helical" evidence="6">
    <location>
        <begin position="422"/>
        <end position="443"/>
    </location>
</feature>
<keyword evidence="3 6" id="KW-0812">Transmembrane</keyword>
<evidence type="ECO:0000259" key="8">
    <source>
        <dbReference type="Pfam" id="PF12704"/>
    </source>
</evidence>
<gene>
    <name evidence="9" type="ORF">SAMN05192573_103122</name>
</gene>
<dbReference type="GO" id="GO:0022857">
    <property type="term" value="F:transmembrane transporter activity"/>
    <property type="evidence" value="ECO:0007669"/>
    <property type="project" value="TreeGrafter"/>
</dbReference>
<dbReference type="EMBL" id="FNCG01000003">
    <property type="protein sequence ID" value="SDG33371.1"/>
    <property type="molecule type" value="Genomic_DNA"/>
</dbReference>
<keyword evidence="10" id="KW-1185">Reference proteome</keyword>
<feature type="transmembrane region" description="Helical" evidence="6">
    <location>
        <begin position="336"/>
        <end position="358"/>
    </location>
</feature>
<feature type="domain" description="MacB-like periplasmic core" evidence="8">
    <location>
        <begin position="430"/>
        <end position="636"/>
    </location>
</feature>
<name>A0A1G7TDU8_9SPHI</name>
<dbReference type="RefSeq" id="WP_091163840.1">
    <property type="nucleotide sequence ID" value="NZ_FNCG01000003.1"/>
</dbReference>
<feature type="transmembrane region" description="Helical" evidence="6">
    <location>
        <begin position="21"/>
        <end position="41"/>
    </location>
</feature>
<dbReference type="Proteomes" id="UP000199705">
    <property type="component" value="Unassembled WGS sequence"/>
</dbReference>
<feature type="transmembrane region" description="Helical" evidence="6">
    <location>
        <begin position="281"/>
        <end position="303"/>
    </location>
</feature>
<protein>
    <submittedName>
        <fullName evidence="9">MacB-like core domain-containing protein</fullName>
    </submittedName>
</protein>
<feature type="transmembrane region" description="Helical" evidence="6">
    <location>
        <begin position="675"/>
        <end position="698"/>
    </location>
</feature>
<keyword evidence="2" id="KW-1003">Cell membrane</keyword>
<dbReference type="InterPro" id="IPR003838">
    <property type="entry name" value="ABC3_permease_C"/>
</dbReference>
<evidence type="ECO:0000313" key="9">
    <source>
        <dbReference type="EMBL" id="SDG33371.1"/>
    </source>
</evidence>
<dbReference type="Pfam" id="PF12704">
    <property type="entry name" value="MacB_PCD"/>
    <property type="match status" value="2"/>
</dbReference>
<dbReference type="STRING" id="551996.SAMN05192573_103122"/>
<dbReference type="GO" id="GO:0005886">
    <property type="term" value="C:plasma membrane"/>
    <property type="evidence" value="ECO:0007669"/>
    <property type="project" value="UniProtKB-SubCell"/>
</dbReference>
<keyword evidence="4 6" id="KW-1133">Transmembrane helix</keyword>
<feature type="domain" description="MacB-like periplasmic core" evidence="8">
    <location>
        <begin position="20"/>
        <end position="241"/>
    </location>
</feature>
<organism evidence="9 10">
    <name type="scientific">Mucilaginibacter gossypii</name>
    <dbReference type="NCBI Taxonomy" id="551996"/>
    <lineage>
        <taxon>Bacteria</taxon>
        <taxon>Pseudomonadati</taxon>
        <taxon>Bacteroidota</taxon>
        <taxon>Sphingobacteriia</taxon>
        <taxon>Sphingobacteriales</taxon>
        <taxon>Sphingobacteriaceae</taxon>
        <taxon>Mucilaginibacter</taxon>
    </lineage>
</organism>
<reference evidence="10" key="1">
    <citation type="submission" date="2016-10" db="EMBL/GenBank/DDBJ databases">
        <authorList>
            <person name="Varghese N."/>
            <person name="Submissions S."/>
        </authorList>
    </citation>
    <scope>NUCLEOTIDE SEQUENCE [LARGE SCALE GENOMIC DNA]</scope>
    <source>
        <strain evidence="10">Gh-67</strain>
    </source>
</reference>
<dbReference type="Pfam" id="PF02687">
    <property type="entry name" value="FtsX"/>
    <property type="match status" value="2"/>
</dbReference>
<evidence type="ECO:0000256" key="5">
    <source>
        <dbReference type="ARBA" id="ARBA00023136"/>
    </source>
</evidence>
<feature type="domain" description="ABC3 transporter permease C-terminal" evidence="7">
    <location>
        <begin position="678"/>
        <end position="788"/>
    </location>
</feature>
<feature type="domain" description="ABC3 transporter permease C-terminal" evidence="7">
    <location>
        <begin position="287"/>
        <end position="401"/>
    </location>
</feature>
<evidence type="ECO:0000313" key="10">
    <source>
        <dbReference type="Proteomes" id="UP000199705"/>
    </source>
</evidence>
<evidence type="ECO:0000256" key="4">
    <source>
        <dbReference type="ARBA" id="ARBA00022989"/>
    </source>
</evidence>
<proteinExistence type="predicted"/>
<comment type="subcellular location">
    <subcellularLocation>
        <location evidence="1">Cell membrane</location>
        <topology evidence="1">Multi-pass membrane protein</topology>
    </subcellularLocation>
</comment>
<evidence type="ECO:0000259" key="7">
    <source>
        <dbReference type="Pfam" id="PF02687"/>
    </source>
</evidence>
<dbReference type="InterPro" id="IPR050250">
    <property type="entry name" value="Macrolide_Exporter_MacB"/>
</dbReference>
<keyword evidence="5 6" id="KW-0472">Membrane</keyword>
<feature type="transmembrane region" description="Helical" evidence="6">
    <location>
        <begin position="759"/>
        <end position="781"/>
    </location>
</feature>
<dbReference type="InterPro" id="IPR025857">
    <property type="entry name" value="MacB_PCD"/>
</dbReference>
<evidence type="ECO:0000256" key="1">
    <source>
        <dbReference type="ARBA" id="ARBA00004651"/>
    </source>
</evidence>
<sequence>MLRNYFKVAFRNLAKHRTISLINIAGLTIGITAAVFIMLWVQNEFSFDNYHPDVDNIYRVKTKLSLTKDEVWDWESSPYMLGPVAKQEIPGLKNYTFLWPGYMMTVHHNNQLISEKKYAYIDANWFKVFHYDFIAGSADSFSKNPFSLILTESTAKKYFGNGEAVGKMLKVDSMNYQVQAVVKDNPANSSFQYDILMPVEAKLSNAHEKEQASNWGNYSGLTFLKLQPGVNIKEVGKKLTQIIRKNNKGSENTTMSVIGLKDIHFESGLLSTSFESGNRKLVNIFLILAFLLLATACINYVNLTTARASVRSKEVSVRKIVGAGRRQLFAQFMSESLVVSFLSLLFAILFIQICLPWFNQVTEKHFVQPLTSSITWLILLGTLIVCFVFNGLYPAVLLSSFKPLSVFKGRALLKFKDGGIRKTLVVLQFGISVMLIISTMIIYRQLNFMKNADLGYKREHVFVMTIPWQVLGLDDKTRESKLKSIASELTQQSAIAEVSQSANDAFFNNSNKVSGSMDWEGRPLDYKPSVSTISADEKFQHILSLKMADGHWFDKNGSDQHNVILNETAVKQLGIHKPVIGQRFKFNGDSGIVAGVVKDFNFRSLHEKIGPMVINNHTDWARSFYIKTTPGNTAVAIKIAQNVWNEFVPDQPFDYSFIDDGYNKLYHAEQRSSTLIAAFAIIAIAISAMGLLGLAAFAAEQRVKEIGIRKVLGASVQNIIGLLSAEFLKTVVIANIVAFPVAWYMMNKWLQDFAYRTNITWWIFAVAACIALLIALITVSIQSIKAALANPVNSLRSE</sequence>
<evidence type="ECO:0000256" key="6">
    <source>
        <dbReference type="SAM" id="Phobius"/>
    </source>
</evidence>
<feature type="transmembrane region" description="Helical" evidence="6">
    <location>
        <begin position="719"/>
        <end position="739"/>
    </location>
</feature>
<dbReference type="AlphaFoldDB" id="A0A1G7TDU8"/>
<evidence type="ECO:0000256" key="3">
    <source>
        <dbReference type="ARBA" id="ARBA00022692"/>
    </source>
</evidence>
<accession>A0A1G7TDU8</accession>
<dbReference type="PANTHER" id="PTHR30572">
    <property type="entry name" value="MEMBRANE COMPONENT OF TRANSPORTER-RELATED"/>
    <property type="match status" value="1"/>
</dbReference>